<accession>A0A9W8G9E3</accession>
<dbReference type="Pfam" id="PF07958">
    <property type="entry name" value="DUF1688"/>
    <property type="match status" value="1"/>
</dbReference>
<gene>
    <name evidence="1" type="ORF">GGI25_002175</name>
</gene>
<dbReference type="EMBL" id="JANBTW010000019">
    <property type="protein sequence ID" value="KAJ2678587.1"/>
    <property type="molecule type" value="Genomic_DNA"/>
</dbReference>
<name>A0A9W8G9E3_9FUNG</name>
<sequence length="428" mass="46860">MSNHDIKYLKSLQAVRERSQEVYELAQQGKLQHFAFDAAKLAGVADHVVGLVKRDYGSIDQVPMHGRWRSYQIQTPDGTRDLIAEHVAKWRAADVSQWECARRTIDLFMVSVLIDAGAGSQWHYVDVLGRFARTEGLGLAALRMFERGVFSSSPDNPFQVDAAALEQLADGALAEGFQVTADNPLLGCENRAELLRALGRAMQLAPKYFGQGDGQPARPGFLLDYLSCAEEPRAVAVDDIWEVIIDGLAPVWPARSATVLDGVPVLGDVWQCDTLGTGPRSLVPFHKLSQWLTWSLLEVITRLAGLTVTGTEQLTGLPEYRNGGLFVDLGVLTLNESDRRRGLQDAGGVPCFDAGDPVVVEWRAMTVALLDRVAELVRQKCACGNRVEMLLSRVLEAGTWKAGREVAARLRGPSKSPPIDIVSDGTLF</sequence>
<dbReference type="PANTHER" id="PTHR31687:SF3">
    <property type="entry name" value="PROTEIN URG3"/>
    <property type="match status" value="1"/>
</dbReference>
<evidence type="ECO:0000313" key="1">
    <source>
        <dbReference type="EMBL" id="KAJ2678587.1"/>
    </source>
</evidence>
<evidence type="ECO:0000313" key="2">
    <source>
        <dbReference type="Proteomes" id="UP001151518"/>
    </source>
</evidence>
<organism evidence="1 2">
    <name type="scientific">Coemansia spiralis</name>
    <dbReference type="NCBI Taxonomy" id="417178"/>
    <lineage>
        <taxon>Eukaryota</taxon>
        <taxon>Fungi</taxon>
        <taxon>Fungi incertae sedis</taxon>
        <taxon>Zoopagomycota</taxon>
        <taxon>Kickxellomycotina</taxon>
        <taxon>Kickxellomycetes</taxon>
        <taxon>Kickxellales</taxon>
        <taxon>Kickxellaceae</taxon>
        <taxon>Coemansia</taxon>
    </lineage>
</organism>
<dbReference type="InterPro" id="IPR012469">
    <property type="entry name" value="DUF1688"/>
</dbReference>
<protein>
    <recommendedName>
        <fullName evidence="3">Uracil phosphoribosyltransferase</fullName>
    </recommendedName>
</protein>
<reference evidence="1" key="1">
    <citation type="submission" date="2022-07" db="EMBL/GenBank/DDBJ databases">
        <title>Phylogenomic reconstructions and comparative analyses of Kickxellomycotina fungi.</title>
        <authorList>
            <person name="Reynolds N.K."/>
            <person name="Stajich J.E."/>
            <person name="Barry K."/>
            <person name="Grigoriev I.V."/>
            <person name="Crous P."/>
            <person name="Smith M.E."/>
        </authorList>
    </citation>
    <scope>NUCLEOTIDE SEQUENCE</scope>
    <source>
        <strain evidence="1">NRRL 3115</strain>
    </source>
</reference>
<comment type="caution">
    <text evidence="1">The sequence shown here is derived from an EMBL/GenBank/DDBJ whole genome shotgun (WGS) entry which is preliminary data.</text>
</comment>
<dbReference type="AlphaFoldDB" id="A0A9W8G9E3"/>
<dbReference type="OrthoDB" id="2153176at2759"/>
<dbReference type="PANTHER" id="PTHR31687">
    <property type="match status" value="1"/>
</dbReference>
<proteinExistence type="predicted"/>
<dbReference type="Proteomes" id="UP001151518">
    <property type="component" value="Unassembled WGS sequence"/>
</dbReference>
<evidence type="ECO:0008006" key="3">
    <source>
        <dbReference type="Google" id="ProtNLM"/>
    </source>
</evidence>